<dbReference type="EMBL" id="BAFO02000025">
    <property type="protein sequence ID" value="GAD84651.1"/>
    <property type="molecule type" value="Genomic_DNA"/>
</dbReference>
<gene>
    <name evidence="1" type="ORF">NCAST_25_00710</name>
</gene>
<dbReference type="Proteomes" id="UP000017048">
    <property type="component" value="Unassembled WGS sequence"/>
</dbReference>
<reference evidence="1 2" key="1">
    <citation type="journal article" date="2014" name="BMC Genomics">
        <title>Genome based analysis of type-I polyketide synthase and nonribosomal peptide synthetase gene clusters in seven strains of five representative Nocardia species.</title>
        <authorList>
            <person name="Komaki H."/>
            <person name="Ichikawa N."/>
            <person name="Hosoyama A."/>
            <person name="Takahashi-Nakaguchi A."/>
            <person name="Matsuzawa T."/>
            <person name="Suzuki K."/>
            <person name="Fujita N."/>
            <person name="Gonoi T."/>
        </authorList>
    </citation>
    <scope>NUCLEOTIDE SEQUENCE [LARGE SCALE GENOMIC DNA]</scope>
    <source>
        <strain evidence="1 2">NBRC 15531</strain>
    </source>
</reference>
<keyword evidence="2" id="KW-1185">Reference proteome</keyword>
<dbReference type="GeneID" id="91514762"/>
<sequence>MDGVLPTAADARGWLDQGARCLEGERPVLLIGALRNSKEKFAVCERADTTRVLRAWAPGLRSQPFEAPFFTYTANSQQFRHDDGMKIDLSKATVTVTDDPQNPRYIVGFVVEAYWSAIY</sequence>
<evidence type="ECO:0000313" key="2">
    <source>
        <dbReference type="Proteomes" id="UP000017048"/>
    </source>
</evidence>
<comment type="caution">
    <text evidence="1">The sequence shown here is derived from an EMBL/GenBank/DDBJ whole genome shotgun (WGS) entry which is preliminary data.</text>
</comment>
<dbReference type="OrthoDB" id="9964542at2"/>
<dbReference type="RefSeq" id="WP_022566449.1">
    <property type="nucleotide sequence ID" value="NZ_BAFO02000025.1"/>
</dbReference>
<proteinExistence type="predicted"/>
<organism evidence="1 2">
    <name type="scientific">Nocardia asteroides NBRC 15531</name>
    <dbReference type="NCBI Taxonomy" id="1110697"/>
    <lineage>
        <taxon>Bacteria</taxon>
        <taxon>Bacillati</taxon>
        <taxon>Actinomycetota</taxon>
        <taxon>Actinomycetes</taxon>
        <taxon>Mycobacteriales</taxon>
        <taxon>Nocardiaceae</taxon>
        <taxon>Nocardia</taxon>
    </lineage>
</organism>
<dbReference type="AlphaFoldDB" id="U5EE47"/>
<accession>U5EE47</accession>
<evidence type="ECO:0000313" key="1">
    <source>
        <dbReference type="EMBL" id="GAD84651.1"/>
    </source>
</evidence>
<protein>
    <submittedName>
        <fullName evidence="1">Uncharacterized protein</fullName>
    </submittedName>
</protein>
<name>U5EE47_NOCAS</name>